<sequence length="98" mass="10989">MSPGQQNRGSRNSGNRPSSSVGWNQGVKQETDTIRPGGYGNDAYSGFDKTGERPNRQGDNSRKKSFRERIKDKWNKLKGSIGSNRTNKMGKESRQQRA</sequence>
<organism evidence="2 3">
    <name type="scientific">Fonsecaea multimorphosa CBS 102226</name>
    <dbReference type="NCBI Taxonomy" id="1442371"/>
    <lineage>
        <taxon>Eukaryota</taxon>
        <taxon>Fungi</taxon>
        <taxon>Dikarya</taxon>
        <taxon>Ascomycota</taxon>
        <taxon>Pezizomycotina</taxon>
        <taxon>Eurotiomycetes</taxon>
        <taxon>Chaetothyriomycetidae</taxon>
        <taxon>Chaetothyriales</taxon>
        <taxon>Herpotrichiellaceae</taxon>
        <taxon>Fonsecaea</taxon>
    </lineage>
</organism>
<dbReference type="VEuPathDB" id="FungiDB:Z520_11593"/>
<dbReference type="EMBL" id="KN848101">
    <property type="protein sequence ID" value="KIX92741.1"/>
    <property type="molecule type" value="Genomic_DNA"/>
</dbReference>
<feature type="region of interest" description="Disordered" evidence="1">
    <location>
        <begin position="1"/>
        <end position="98"/>
    </location>
</feature>
<reference evidence="2 3" key="1">
    <citation type="submission" date="2015-01" db="EMBL/GenBank/DDBJ databases">
        <title>The Genome Sequence of Fonsecaea multimorphosa CBS 102226.</title>
        <authorList>
            <consortium name="The Broad Institute Genomics Platform"/>
            <person name="Cuomo C."/>
            <person name="de Hoog S."/>
            <person name="Gorbushina A."/>
            <person name="Stielow B."/>
            <person name="Teixiera M."/>
            <person name="Abouelleil A."/>
            <person name="Chapman S.B."/>
            <person name="Priest M."/>
            <person name="Young S.K."/>
            <person name="Wortman J."/>
            <person name="Nusbaum C."/>
            <person name="Birren B."/>
        </authorList>
    </citation>
    <scope>NUCLEOTIDE SEQUENCE [LARGE SCALE GENOMIC DNA]</scope>
    <source>
        <strain evidence="2 3">CBS 102226</strain>
    </source>
</reference>
<feature type="compositionally biased region" description="Basic and acidic residues" evidence="1">
    <location>
        <begin position="49"/>
        <end position="75"/>
    </location>
</feature>
<gene>
    <name evidence="2" type="ORF">Z520_11593</name>
</gene>
<evidence type="ECO:0000256" key="1">
    <source>
        <dbReference type="SAM" id="MobiDB-lite"/>
    </source>
</evidence>
<evidence type="ECO:0000313" key="2">
    <source>
        <dbReference type="EMBL" id="KIX92741.1"/>
    </source>
</evidence>
<protein>
    <submittedName>
        <fullName evidence="2">Uncharacterized protein</fullName>
    </submittedName>
</protein>
<dbReference type="Proteomes" id="UP000053411">
    <property type="component" value="Unassembled WGS sequence"/>
</dbReference>
<name>A0A0D2I672_9EURO</name>
<accession>A0A0D2I672</accession>
<dbReference type="OrthoDB" id="10553028at2759"/>
<proteinExistence type="predicted"/>
<feature type="compositionally biased region" description="Low complexity" evidence="1">
    <location>
        <begin position="1"/>
        <end position="20"/>
    </location>
</feature>
<keyword evidence="3" id="KW-1185">Reference proteome</keyword>
<evidence type="ECO:0000313" key="3">
    <source>
        <dbReference type="Proteomes" id="UP000053411"/>
    </source>
</evidence>
<dbReference type="GeneID" id="27717339"/>
<dbReference type="AlphaFoldDB" id="A0A0D2I672"/>
<dbReference type="RefSeq" id="XP_016626864.1">
    <property type="nucleotide sequence ID" value="XM_016782081.1"/>
</dbReference>
<feature type="compositionally biased region" description="Basic and acidic residues" evidence="1">
    <location>
        <begin position="89"/>
        <end position="98"/>
    </location>
</feature>